<protein>
    <submittedName>
        <fullName evidence="2">Uncharacterized protein</fullName>
    </submittedName>
</protein>
<gene>
    <name evidence="2" type="ORF">DIABBA_LOCUS6243</name>
</gene>
<evidence type="ECO:0000313" key="2">
    <source>
        <dbReference type="EMBL" id="CAG9832799.1"/>
    </source>
</evidence>
<evidence type="ECO:0000256" key="1">
    <source>
        <dbReference type="SAM" id="Phobius"/>
    </source>
</evidence>
<dbReference type="OrthoDB" id="25586at2759"/>
<proteinExistence type="predicted"/>
<keyword evidence="1" id="KW-0472">Membrane</keyword>
<dbReference type="PANTHER" id="PTHR36877">
    <property type="entry name" value="SMALL INTEGRAL MEMBRANE PROTEIN 13"/>
    <property type="match status" value="1"/>
</dbReference>
<accession>A0A9N9SZZ3</accession>
<feature type="transmembrane region" description="Helical" evidence="1">
    <location>
        <begin position="6"/>
        <end position="29"/>
    </location>
</feature>
<dbReference type="AlphaFoldDB" id="A0A9N9SZZ3"/>
<keyword evidence="1" id="KW-1133">Transmembrane helix</keyword>
<evidence type="ECO:0000313" key="3">
    <source>
        <dbReference type="Proteomes" id="UP001153709"/>
    </source>
</evidence>
<dbReference type="Pfam" id="PF15938">
    <property type="entry name" value="DUF4750"/>
    <property type="match status" value="1"/>
</dbReference>
<name>A0A9N9SZZ3_DIABA</name>
<keyword evidence="1" id="KW-0812">Transmembrane</keyword>
<dbReference type="EMBL" id="OU898279">
    <property type="protein sequence ID" value="CAG9832799.1"/>
    <property type="molecule type" value="Genomic_DNA"/>
</dbReference>
<keyword evidence="3" id="KW-1185">Reference proteome</keyword>
<dbReference type="InterPro" id="IPR031851">
    <property type="entry name" value="DUF4750"/>
</dbReference>
<dbReference type="Proteomes" id="UP001153709">
    <property type="component" value="Chromosome 4"/>
</dbReference>
<dbReference type="PANTHER" id="PTHR36877:SF1">
    <property type="entry name" value="SMALL INTEGRAL MEMBRANE PROTEIN 13"/>
    <property type="match status" value="1"/>
</dbReference>
<reference evidence="2" key="1">
    <citation type="submission" date="2022-01" db="EMBL/GenBank/DDBJ databases">
        <authorList>
            <person name="King R."/>
        </authorList>
    </citation>
    <scope>NUCLEOTIDE SEQUENCE</scope>
</reference>
<organism evidence="2 3">
    <name type="scientific">Diabrotica balteata</name>
    <name type="common">Banded cucumber beetle</name>
    <dbReference type="NCBI Taxonomy" id="107213"/>
    <lineage>
        <taxon>Eukaryota</taxon>
        <taxon>Metazoa</taxon>
        <taxon>Ecdysozoa</taxon>
        <taxon>Arthropoda</taxon>
        <taxon>Hexapoda</taxon>
        <taxon>Insecta</taxon>
        <taxon>Pterygota</taxon>
        <taxon>Neoptera</taxon>
        <taxon>Endopterygota</taxon>
        <taxon>Coleoptera</taxon>
        <taxon>Polyphaga</taxon>
        <taxon>Cucujiformia</taxon>
        <taxon>Chrysomeloidea</taxon>
        <taxon>Chrysomelidae</taxon>
        <taxon>Galerucinae</taxon>
        <taxon>Diabroticina</taxon>
        <taxon>Diabroticites</taxon>
        <taxon>Diabrotica</taxon>
    </lineage>
</organism>
<sequence length="68" mass="7858">MKDIALAALSVVASFILVILFVLFGWFIVWKLILSRFRFIKELLKGASDSTITELKNTRSKLKRTRKD</sequence>